<evidence type="ECO:0000256" key="6">
    <source>
        <dbReference type="ARBA" id="ARBA00022927"/>
    </source>
</evidence>
<comment type="caution">
    <text evidence="11">The sequence shown here is derived from an EMBL/GenBank/DDBJ whole genome shotgun (WGS) entry which is preliminary data.</text>
</comment>
<keyword evidence="2 9" id="KW-0813">Transport</keyword>
<dbReference type="PROSITE" id="PS50928">
    <property type="entry name" value="ABC_TM1"/>
    <property type="match status" value="1"/>
</dbReference>
<keyword evidence="4 9" id="KW-0812">Transmembrane</keyword>
<evidence type="ECO:0000256" key="4">
    <source>
        <dbReference type="ARBA" id="ARBA00022692"/>
    </source>
</evidence>
<keyword evidence="6" id="KW-0653">Protein transport</keyword>
<name>A0AAW8P0I4_9HYPH</name>
<dbReference type="CDD" id="cd06261">
    <property type="entry name" value="TM_PBP2"/>
    <property type="match status" value="1"/>
</dbReference>
<dbReference type="InterPro" id="IPR050366">
    <property type="entry name" value="BP-dependent_transpt_permease"/>
</dbReference>
<protein>
    <submittedName>
        <fullName evidence="11">ABC transporter permease</fullName>
    </submittedName>
</protein>
<evidence type="ECO:0000256" key="1">
    <source>
        <dbReference type="ARBA" id="ARBA00004651"/>
    </source>
</evidence>
<dbReference type="InterPro" id="IPR035906">
    <property type="entry name" value="MetI-like_sf"/>
</dbReference>
<dbReference type="GO" id="GO:0055085">
    <property type="term" value="P:transmembrane transport"/>
    <property type="evidence" value="ECO:0007669"/>
    <property type="project" value="InterPro"/>
</dbReference>
<dbReference type="EMBL" id="JAVLSH010000003">
    <property type="protein sequence ID" value="MDR9760000.1"/>
    <property type="molecule type" value="Genomic_DNA"/>
</dbReference>
<dbReference type="PANTHER" id="PTHR43386">
    <property type="entry name" value="OLIGOPEPTIDE TRANSPORT SYSTEM PERMEASE PROTEIN APPC"/>
    <property type="match status" value="1"/>
</dbReference>
<comment type="similarity">
    <text evidence="9">Belongs to the binding-protein-dependent transport system permease family.</text>
</comment>
<feature type="transmembrane region" description="Helical" evidence="9">
    <location>
        <begin position="209"/>
        <end position="231"/>
    </location>
</feature>
<dbReference type="Pfam" id="PF00528">
    <property type="entry name" value="BPD_transp_1"/>
    <property type="match status" value="1"/>
</dbReference>
<evidence type="ECO:0000256" key="8">
    <source>
        <dbReference type="ARBA" id="ARBA00023136"/>
    </source>
</evidence>
<dbReference type="InterPro" id="IPR000515">
    <property type="entry name" value="MetI-like"/>
</dbReference>
<evidence type="ECO:0000256" key="7">
    <source>
        <dbReference type="ARBA" id="ARBA00022989"/>
    </source>
</evidence>
<dbReference type="GO" id="GO:0015833">
    <property type="term" value="P:peptide transport"/>
    <property type="evidence" value="ECO:0007669"/>
    <property type="project" value="UniProtKB-KW"/>
</dbReference>
<dbReference type="Gene3D" id="1.10.3720.10">
    <property type="entry name" value="MetI-like"/>
    <property type="match status" value="1"/>
</dbReference>
<evidence type="ECO:0000259" key="10">
    <source>
        <dbReference type="PROSITE" id="PS50928"/>
    </source>
</evidence>
<keyword evidence="3" id="KW-1003">Cell membrane</keyword>
<evidence type="ECO:0000313" key="11">
    <source>
        <dbReference type="EMBL" id="MDR9760000.1"/>
    </source>
</evidence>
<comment type="subcellular location">
    <subcellularLocation>
        <location evidence="1 9">Cell membrane</location>
        <topology evidence="1 9">Multi-pass membrane protein</topology>
    </subcellularLocation>
</comment>
<evidence type="ECO:0000256" key="9">
    <source>
        <dbReference type="RuleBase" id="RU363032"/>
    </source>
</evidence>
<keyword evidence="12" id="KW-1185">Reference proteome</keyword>
<feature type="transmembrane region" description="Helical" evidence="9">
    <location>
        <begin position="100"/>
        <end position="123"/>
    </location>
</feature>
<feature type="transmembrane region" description="Helical" evidence="9">
    <location>
        <begin position="268"/>
        <end position="292"/>
    </location>
</feature>
<feature type="domain" description="ABC transmembrane type-1" evidence="10">
    <location>
        <begin position="96"/>
        <end position="285"/>
    </location>
</feature>
<evidence type="ECO:0000313" key="12">
    <source>
        <dbReference type="Proteomes" id="UP001269402"/>
    </source>
</evidence>
<keyword evidence="5" id="KW-0571">Peptide transport</keyword>
<feature type="transmembrane region" description="Helical" evidence="9">
    <location>
        <begin position="30"/>
        <end position="53"/>
    </location>
</feature>
<keyword evidence="7 9" id="KW-1133">Transmembrane helix</keyword>
<dbReference type="GO" id="GO:0005886">
    <property type="term" value="C:plasma membrane"/>
    <property type="evidence" value="ECO:0007669"/>
    <property type="project" value="UniProtKB-SubCell"/>
</dbReference>
<dbReference type="AlphaFoldDB" id="A0AAW8P0I4"/>
<evidence type="ECO:0000256" key="3">
    <source>
        <dbReference type="ARBA" id="ARBA00022475"/>
    </source>
</evidence>
<dbReference type="GO" id="GO:0015031">
    <property type="term" value="P:protein transport"/>
    <property type="evidence" value="ECO:0007669"/>
    <property type="project" value="UniProtKB-KW"/>
</dbReference>
<sequence length="313" mass="34539">MTMADTQILAEKKPSGPIGRWLTMLWADKLAFFAALFLLIVLLCAMFGPFLLEGIATKQNLRGRNAPPFDITRGWLYILGADALGRPLLARVVVAAQNTMLVAAAAVLASSVVGTALGLVAGYSRSSAAQWIMRLGDVIMSFPSLLLAVIVLYMLEPSVTNIVLVLAITRIPIYLRTARAEVLEVRERMFVQAAQVMGASNRRIVFQHILPVIFPTLVTIATLDFAFVMLAESSLSFLGIGIQAPEITWGLMVAQGRPYLTNAWWLSFWPGLAIILTTLSLNLLSNWLRIALDPTQRWRLEMRGREMRGKKNG</sequence>
<keyword evidence="8 9" id="KW-0472">Membrane</keyword>
<dbReference type="PANTHER" id="PTHR43386:SF1">
    <property type="entry name" value="D,D-DIPEPTIDE TRANSPORT SYSTEM PERMEASE PROTEIN DDPC-RELATED"/>
    <property type="match status" value="1"/>
</dbReference>
<reference evidence="12" key="1">
    <citation type="submission" date="2023-07" db="EMBL/GenBank/DDBJ databases">
        <title>Genomic characterization of faba bean (Vicia faba) microsymbionts in Mexican soils.</title>
        <authorList>
            <person name="Rivera Orduna F.N."/>
            <person name="Guevara-Luna J."/>
            <person name="Yan J."/>
            <person name="Arroyo-Herrera I."/>
            <person name="Li Y."/>
            <person name="Vasquez-Murrieta M.S."/>
            <person name="Wang E.T."/>
        </authorList>
    </citation>
    <scope>NUCLEOTIDE SEQUENCE [LARGE SCALE GENOMIC DNA]</scope>
    <source>
        <strain evidence="12">CH6</strain>
    </source>
</reference>
<proteinExistence type="inferred from homology"/>
<organism evidence="11 12">
    <name type="scientific">Rhizobium redzepovicii</name>
    <dbReference type="NCBI Taxonomy" id="2867518"/>
    <lineage>
        <taxon>Bacteria</taxon>
        <taxon>Pseudomonadati</taxon>
        <taxon>Pseudomonadota</taxon>
        <taxon>Alphaproteobacteria</taxon>
        <taxon>Hyphomicrobiales</taxon>
        <taxon>Rhizobiaceae</taxon>
        <taxon>Rhizobium/Agrobacterium group</taxon>
        <taxon>Rhizobium</taxon>
    </lineage>
</organism>
<accession>A0AAW8P0I4</accession>
<evidence type="ECO:0000256" key="5">
    <source>
        <dbReference type="ARBA" id="ARBA00022856"/>
    </source>
</evidence>
<dbReference type="SUPFAM" id="SSF161098">
    <property type="entry name" value="MetI-like"/>
    <property type="match status" value="1"/>
</dbReference>
<gene>
    <name evidence="11" type="ORF">RJJ37_10165</name>
</gene>
<evidence type="ECO:0000256" key="2">
    <source>
        <dbReference type="ARBA" id="ARBA00022448"/>
    </source>
</evidence>
<dbReference type="Proteomes" id="UP001269402">
    <property type="component" value="Unassembled WGS sequence"/>
</dbReference>
<dbReference type="RefSeq" id="WP_310807368.1">
    <property type="nucleotide sequence ID" value="NZ_JAVLSH010000003.1"/>
</dbReference>